<name>A0A519B9H5_9DELT</name>
<feature type="transmembrane region" description="Helical" evidence="8">
    <location>
        <begin position="200"/>
        <end position="219"/>
    </location>
</feature>
<feature type="transmembrane region" description="Helical" evidence="8">
    <location>
        <begin position="265"/>
        <end position="289"/>
    </location>
</feature>
<feature type="transmembrane region" description="Helical" evidence="8">
    <location>
        <begin position="12"/>
        <end position="31"/>
    </location>
</feature>
<protein>
    <submittedName>
        <fullName evidence="10">DHA2 family efflux MFS transporter permease subunit</fullName>
    </submittedName>
</protein>
<evidence type="ECO:0000313" key="10">
    <source>
        <dbReference type="EMBL" id="RZD13935.1"/>
    </source>
</evidence>
<dbReference type="GO" id="GO:0005886">
    <property type="term" value="C:plasma membrane"/>
    <property type="evidence" value="ECO:0007669"/>
    <property type="project" value="UniProtKB-SubCell"/>
</dbReference>
<dbReference type="Gene3D" id="1.20.1250.20">
    <property type="entry name" value="MFS general substrate transporter like domains"/>
    <property type="match status" value="1"/>
</dbReference>
<feature type="transmembrane region" description="Helical" evidence="8">
    <location>
        <begin position="435"/>
        <end position="452"/>
    </location>
</feature>
<evidence type="ECO:0000256" key="4">
    <source>
        <dbReference type="ARBA" id="ARBA00022475"/>
    </source>
</evidence>
<dbReference type="NCBIfam" id="TIGR00711">
    <property type="entry name" value="efflux_EmrB"/>
    <property type="match status" value="1"/>
</dbReference>
<feature type="transmembrane region" description="Helical" evidence="8">
    <location>
        <begin position="78"/>
        <end position="98"/>
    </location>
</feature>
<dbReference type="InterPro" id="IPR004638">
    <property type="entry name" value="EmrB-like"/>
</dbReference>
<comment type="subcellular location">
    <subcellularLocation>
        <location evidence="1">Cell membrane</location>
        <topology evidence="1">Multi-pass membrane protein</topology>
    </subcellularLocation>
</comment>
<proteinExistence type="inferred from homology"/>
<keyword evidence="3" id="KW-0813">Transport</keyword>
<sequence>MVEKSHKHYKWIVLALVVVSSFMAILDVNIVTVALPKMMSHFGINVTDVEWVMIAYTIAYSIVILPVAFFRRKYGIRYPFIVSISIFVIGSALCGMAPSFTDIIIFRIIQAIGGAGLTPTGLTLIAEVFAPEERGEAMGIWSIGAMVAPAIGPTIGGYFVDYVDWRWLFFVNVPIGIISILGSIAILPHDIPIKKYVKKFDIFGFLFMALSMGSLLYALNEGQTYGWHAPIIVQSEVISGFSLVFFIITELFVETPLLNLGIFKNYNFVIASIVNMIRAVGIFGAMFLLPLFIENVLNYNAMRTGILMAPTAISVACVSLFSGKISDKIGPRYPLFLGLLIVAASMFMFDNLSLNTSVYDIVINQLIRGVGIGLLNAPVMSAALNSVKTEQIPEVSGLIPVTLQVGASFGIAFIGNELVVRQVYHLNQYASDIKYNFYAYHNMMNFISGGLINKAPSYFRQGTIFPNPSLSFFDYVVQMFASIAAYGDSFAILGYITLAGAAIAFFIKNKKSGRNL</sequence>
<dbReference type="Proteomes" id="UP000320813">
    <property type="component" value="Unassembled WGS sequence"/>
</dbReference>
<dbReference type="PANTHER" id="PTHR42718">
    <property type="entry name" value="MAJOR FACILITATOR SUPERFAMILY MULTIDRUG TRANSPORTER MFSC"/>
    <property type="match status" value="1"/>
</dbReference>
<evidence type="ECO:0000256" key="1">
    <source>
        <dbReference type="ARBA" id="ARBA00004651"/>
    </source>
</evidence>
<evidence type="ECO:0000256" key="3">
    <source>
        <dbReference type="ARBA" id="ARBA00022448"/>
    </source>
</evidence>
<dbReference type="SUPFAM" id="SSF103473">
    <property type="entry name" value="MFS general substrate transporter"/>
    <property type="match status" value="1"/>
</dbReference>
<accession>A0A519B9H5</accession>
<feature type="transmembrane region" description="Helical" evidence="8">
    <location>
        <begin position="104"/>
        <end position="126"/>
    </location>
</feature>
<dbReference type="InterPro" id="IPR036259">
    <property type="entry name" value="MFS_trans_sf"/>
</dbReference>
<dbReference type="PRINTS" id="PR01036">
    <property type="entry name" value="TCRTETB"/>
</dbReference>
<feature type="transmembrane region" description="Helical" evidence="8">
    <location>
        <begin position="395"/>
        <end position="415"/>
    </location>
</feature>
<dbReference type="AlphaFoldDB" id="A0A519B9H5"/>
<feature type="transmembrane region" description="Helical" evidence="8">
    <location>
        <begin position="138"/>
        <end position="159"/>
    </location>
</feature>
<gene>
    <name evidence="10" type="ORF">EVJ47_08370</name>
</gene>
<feature type="transmembrane region" description="Helical" evidence="8">
    <location>
        <begin position="51"/>
        <end position="71"/>
    </location>
</feature>
<evidence type="ECO:0000256" key="6">
    <source>
        <dbReference type="ARBA" id="ARBA00022989"/>
    </source>
</evidence>
<dbReference type="EMBL" id="SGBD01000005">
    <property type="protein sequence ID" value="RZD13935.1"/>
    <property type="molecule type" value="Genomic_DNA"/>
</dbReference>
<feature type="transmembrane region" description="Helical" evidence="8">
    <location>
        <begin position="301"/>
        <end position="321"/>
    </location>
</feature>
<dbReference type="Pfam" id="PF07690">
    <property type="entry name" value="MFS_1"/>
    <property type="match status" value="1"/>
</dbReference>
<dbReference type="PROSITE" id="PS50850">
    <property type="entry name" value="MFS"/>
    <property type="match status" value="1"/>
</dbReference>
<dbReference type="InterPro" id="IPR020846">
    <property type="entry name" value="MFS_dom"/>
</dbReference>
<keyword evidence="5 8" id="KW-0812">Transmembrane</keyword>
<feature type="transmembrane region" description="Helical" evidence="8">
    <location>
        <begin position="490"/>
        <end position="507"/>
    </location>
</feature>
<keyword evidence="4" id="KW-1003">Cell membrane</keyword>
<keyword evidence="6 8" id="KW-1133">Transmembrane helix</keyword>
<comment type="similarity">
    <text evidence="2">Belongs to the major facilitator superfamily. EmrB family.</text>
</comment>
<feature type="transmembrane region" description="Helical" evidence="8">
    <location>
        <begin position="333"/>
        <end position="349"/>
    </location>
</feature>
<dbReference type="PANTHER" id="PTHR42718:SF9">
    <property type="entry name" value="MAJOR FACILITATOR SUPERFAMILY MULTIDRUG TRANSPORTER MFSC"/>
    <property type="match status" value="1"/>
</dbReference>
<evidence type="ECO:0000256" key="7">
    <source>
        <dbReference type="ARBA" id="ARBA00023136"/>
    </source>
</evidence>
<dbReference type="GO" id="GO:0022857">
    <property type="term" value="F:transmembrane transporter activity"/>
    <property type="evidence" value="ECO:0007669"/>
    <property type="project" value="InterPro"/>
</dbReference>
<evidence type="ECO:0000256" key="2">
    <source>
        <dbReference type="ARBA" id="ARBA00008537"/>
    </source>
</evidence>
<evidence type="ECO:0000259" key="9">
    <source>
        <dbReference type="PROSITE" id="PS50850"/>
    </source>
</evidence>
<evidence type="ECO:0000256" key="5">
    <source>
        <dbReference type="ARBA" id="ARBA00022692"/>
    </source>
</evidence>
<comment type="caution">
    <text evidence="10">The sequence shown here is derived from an EMBL/GenBank/DDBJ whole genome shotgun (WGS) entry which is preliminary data.</text>
</comment>
<evidence type="ECO:0000256" key="8">
    <source>
        <dbReference type="SAM" id="Phobius"/>
    </source>
</evidence>
<dbReference type="CDD" id="cd17503">
    <property type="entry name" value="MFS_LmrB_MDR_like"/>
    <property type="match status" value="1"/>
</dbReference>
<feature type="domain" description="Major facilitator superfamily (MFS) profile" evidence="9">
    <location>
        <begin position="13"/>
        <end position="512"/>
    </location>
</feature>
<feature type="transmembrane region" description="Helical" evidence="8">
    <location>
        <begin position="165"/>
        <end position="188"/>
    </location>
</feature>
<feature type="transmembrane region" description="Helical" evidence="8">
    <location>
        <begin position="231"/>
        <end position="253"/>
    </location>
</feature>
<evidence type="ECO:0000313" key="11">
    <source>
        <dbReference type="Proteomes" id="UP000320813"/>
    </source>
</evidence>
<organism evidence="10 11">
    <name type="scientific">Candidatus Acidulodesulfobacterium ferriphilum</name>
    <dbReference type="NCBI Taxonomy" id="2597223"/>
    <lineage>
        <taxon>Bacteria</taxon>
        <taxon>Deltaproteobacteria</taxon>
        <taxon>Candidatus Acidulodesulfobacterales</taxon>
        <taxon>Candidatus Acidulodesulfobacterium</taxon>
    </lineage>
</organism>
<dbReference type="Gene3D" id="1.20.1720.10">
    <property type="entry name" value="Multidrug resistance protein D"/>
    <property type="match status" value="1"/>
</dbReference>
<dbReference type="InterPro" id="IPR011701">
    <property type="entry name" value="MFS"/>
</dbReference>
<reference evidence="10 11" key="1">
    <citation type="submission" date="2019-01" db="EMBL/GenBank/DDBJ databases">
        <title>Insights into ecological role of a new deltaproteobacterial order Candidatus Sinidesulfobacterales (Sva0485) by metagenomics and metatranscriptomics.</title>
        <authorList>
            <person name="Tan S."/>
            <person name="Liu J."/>
            <person name="Fang Y."/>
            <person name="Hedlund B.P."/>
            <person name="Lian Z.H."/>
            <person name="Huang L.Y."/>
            <person name="Li J.T."/>
            <person name="Huang L.N."/>
            <person name="Li W.J."/>
            <person name="Jiang H.C."/>
            <person name="Dong H.L."/>
            <person name="Shu W.S."/>
        </authorList>
    </citation>
    <scope>NUCLEOTIDE SEQUENCE [LARGE SCALE GENOMIC DNA]</scope>
    <source>
        <strain evidence="10">AP3</strain>
    </source>
</reference>
<keyword evidence="7 8" id="KW-0472">Membrane</keyword>